<dbReference type="Proteomes" id="UP000030826">
    <property type="component" value="Unassembled WGS sequence"/>
</dbReference>
<feature type="coiled-coil region" evidence="1">
    <location>
        <begin position="10"/>
        <end position="44"/>
    </location>
</feature>
<comment type="caution">
    <text evidence="2">The sequence shown here is derived from an EMBL/GenBank/DDBJ whole genome shotgun (WGS) entry which is preliminary data.</text>
</comment>
<accession>A0A0B1Q8A1</accession>
<reference evidence="2 3" key="1">
    <citation type="submission" date="2014-09" db="EMBL/GenBank/DDBJ databases">
        <title>Isolation and characterization of Aurantimonas altamirensis ON-56566 from clinical sample following a dog bite.</title>
        <authorList>
            <person name="Eshaghi A."/>
            <person name="Li A."/>
            <person name="Shahinas D."/>
            <person name="Bahn P."/>
            <person name="Kus J.V."/>
            <person name="Patel S.N."/>
        </authorList>
    </citation>
    <scope>NUCLEOTIDE SEQUENCE [LARGE SCALE GENOMIC DNA]</scope>
    <source>
        <strain evidence="2 3">ON-56566</strain>
    </source>
</reference>
<protein>
    <submittedName>
        <fullName evidence="2">Uncharacterized protein</fullName>
    </submittedName>
</protein>
<dbReference type="AlphaFoldDB" id="A0A0B1Q8A1"/>
<evidence type="ECO:0000313" key="2">
    <source>
        <dbReference type="EMBL" id="KHJ55070.1"/>
    </source>
</evidence>
<sequence>MRTTRRAGDAHMQELRLERQAREVEQLRRRLMFELLVLERLRRRGHADEAPHARPEPLSIHEVRRRAEARAARRLLSDCPESLSAQACDR</sequence>
<name>A0A0B1Q8A1_9HYPH</name>
<organism evidence="2 3">
    <name type="scientific">Aureimonas altamirensis</name>
    <dbReference type="NCBI Taxonomy" id="370622"/>
    <lineage>
        <taxon>Bacteria</taxon>
        <taxon>Pseudomonadati</taxon>
        <taxon>Pseudomonadota</taxon>
        <taxon>Alphaproteobacteria</taxon>
        <taxon>Hyphomicrobiales</taxon>
        <taxon>Aurantimonadaceae</taxon>
        <taxon>Aureimonas</taxon>
    </lineage>
</organism>
<dbReference type="STRING" id="370622.LA66_11095"/>
<gene>
    <name evidence="2" type="ORF">LA66_11095</name>
</gene>
<evidence type="ECO:0000313" key="3">
    <source>
        <dbReference type="Proteomes" id="UP000030826"/>
    </source>
</evidence>
<dbReference type="EMBL" id="JRFJ01000002">
    <property type="protein sequence ID" value="KHJ55070.1"/>
    <property type="molecule type" value="Genomic_DNA"/>
</dbReference>
<evidence type="ECO:0000256" key="1">
    <source>
        <dbReference type="SAM" id="Coils"/>
    </source>
</evidence>
<proteinExistence type="predicted"/>
<keyword evidence="1" id="KW-0175">Coiled coil</keyword>